<dbReference type="AlphaFoldDB" id="M2XXQ9"/>
<dbReference type="GO" id="GO:0003899">
    <property type="term" value="F:DNA-directed RNA polymerase activity"/>
    <property type="evidence" value="ECO:0007669"/>
    <property type="project" value="InterPro"/>
</dbReference>
<dbReference type="GO" id="GO:0046983">
    <property type="term" value="F:protein dimerization activity"/>
    <property type="evidence" value="ECO:0007669"/>
    <property type="project" value="InterPro"/>
</dbReference>
<proteinExistence type="inferred from homology"/>
<keyword evidence="9" id="KW-1185">Reference proteome</keyword>
<evidence type="ECO:0000256" key="1">
    <source>
        <dbReference type="ARBA" id="ARBA00004123"/>
    </source>
</evidence>
<feature type="domain" description="DNA-directed RNA polymerase RpoA/D/Rpb3-type" evidence="7">
    <location>
        <begin position="18"/>
        <end position="254"/>
    </location>
</feature>
<dbReference type="InterPro" id="IPR036603">
    <property type="entry name" value="RBP11-like"/>
</dbReference>
<dbReference type="Gene3D" id="3.30.1360.10">
    <property type="entry name" value="RNA polymerase, RBP11-like subunit"/>
    <property type="match status" value="1"/>
</dbReference>
<comment type="similarity">
    <text evidence="5">Belongs to the archaeal Rpo3/eukaryotic RPB3 RNA polymerase subunit family.</text>
</comment>
<evidence type="ECO:0000256" key="4">
    <source>
        <dbReference type="ARBA" id="ARBA00023242"/>
    </source>
</evidence>
<dbReference type="PANTHER" id="PTHR11800">
    <property type="entry name" value="DNA-DIRECTED RNA POLYMERASE"/>
    <property type="match status" value="1"/>
</dbReference>
<evidence type="ECO:0000256" key="5">
    <source>
        <dbReference type="ARBA" id="ARBA00025804"/>
    </source>
</evidence>
<dbReference type="InterPro" id="IPR036643">
    <property type="entry name" value="RNApol_insert_sf"/>
</dbReference>
<dbReference type="Proteomes" id="UP000030680">
    <property type="component" value="Unassembled WGS sequence"/>
</dbReference>
<dbReference type="OMA" id="SSHARDM"/>
<keyword evidence="8" id="KW-0548">Nucleotidyltransferase</keyword>
<protein>
    <recommendedName>
        <fullName evidence="6">DNA-directed RNA polymerase II subunit RPB3</fullName>
    </recommendedName>
</protein>
<name>M2XXQ9_GALSU</name>
<dbReference type="InterPro" id="IPR022842">
    <property type="entry name" value="RNAP_Rpo3/Rpb3/RPAC1"/>
</dbReference>
<dbReference type="PANTHER" id="PTHR11800:SF2">
    <property type="entry name" value="DNA-DIRECTED RNA POLYMERASE II SUBUNIT RPB3"/>
    <property type="match status" value="1"/>
</dbReference>
<keyword evidence="3" id="KW-0804">Transcription</keyword>
<gene>
    <name evidence="8" type="ORF">Gasu_40940</name>
</gene>
<keyword evidence="8" id="KW-0808">Transferase</keyword>
<keyword evidence="4" id="KW-0539">Nucleus</keyword>
<dbReference type="FunFam" id="2.170.120.12:FF:000002">
    <property type="entry name" value="DNA-directed RNA polymerase II subunit RPB3"/>
    <property type="match status" value="1"/>
</dbReference>
<dbReference type="SUPFAM" id="SSF56553">
    <property type="entry name" value="Insert subdomain of RNA polymerase alpha subunit"/>
    <property type="match status" value="1"/>
</dbReference>
<organism evidence="8 9">
    <name type="scientific">Galdieria sulphuraria</name>
    <name type="common">Red alga</name>
    <dbReference type="NCBI Taxonomy" id="130081"/>
    <lineage>
        <taxon>Eukaryota</taxon>
        <taxon>Rhodophyta</taxon>
        <taxon>Bangiophyceae</taxon>
        <taxon>Galdieriales</taxon>
        <taxon>Galdieriaceae</taxon>
        <taxon>Galdieria</taxon>
    </lineage>
</organism>
<dbReference type="SMART" id="SM00662">
    <property type="entry name" value="RPOLD"/>
    <property type="match status" value="1"/>
</dbReference>
<evidence type="ECO:0000313" key="8">
    <source>
        <dbReference type="EMBL" id="EME28398.1"/>
    </source>
</evidence>
<dbReference type="Pfam" id="PF01000">
    <property type="entry name" value="RNA_pol_A_bac"/>
    <property type="match status" value="1"/>
</dbReference>
<dbReference type="GO" id="GO:0005665">
    <property type="term" value="C:RNA polymerase II, core complex"/>
    <property type="evidence" value="ECO:0007669"/>
    <property type="project" value="TreeGrafter"/>
</dbReference>
<keyword evidence="2 8" id="KW-0240">DNA-directed RNA polymerase</keyword>
<sequence length="257" mass="28530">MPFAKTPTIHINRQTFNEMDFIITDTDTSVANAIRRVAIAQVPTMAIDLIHMQVNTSSLHDELLAHRLGLIPLTSHRVDEFEYTRDCPYCSDHCLHCSVTFELDVQCTEEAMTVTSQDLVNKSAHESQLAASVQPVHFSGEYNPTLSEENGLNGIVLAKLAKGQRIQLTAIAKKGVGKEHAKWSPVCTISYQTDPSVQFNLNKLNTLLSEEAKRALVKSSDECLAIDPKSNQLIYETAFTLGRISLPLDCVKKMTLT</sequence>
<dbReference type="SUPFAM" id="SSF55257">
    <property type="entry name" value="RBP11-like subunits of RNA polymerase"/>
    <property type="match status" value="1"/>
</dbReference>
<evidence type="ECO:0000259" key="7">
    <source>
        <dbReference type="SMART" id="SM00662"/>
    </source>
</evidence>
<dbReference type="GO" id="GO:0006366">
    <property type="term" value="P:transcription by RNA polymerase II"/>
    <property type="evidence" value="ECO:0007669"/>
    <property type="project" value="TreeGrafter"/>
</dbReference>
<dbReference type="HAMAP" id="MF_00320">
    <property type="entry name" value="RNApol_arch_Rpo3"/>
    <property type="match status" value="1"/>
</dbReference>
<dbReference type="InterPro" id="IPR050518">
    <property type="entry name" value="Rpo3/RPB3_RNA_Pol_subunit"/>
</dbReference>
<comment type="subcellular location">
    <subcellularLocation>
        <location evidence="1">Nucleus</location>
    </subcellularLocation>
</comment>
<dbReference type="InterPro" id="IPR011262">
    <property type="entry name" value="DNA-dir_RNA_pol_insert"/>
</dbReference>
<dbReference type="RefSeq" id="XP_005704918.1">
    <property type="nucleotide sequence ID" value="XM_005704861.1"/>
</dbReference>
<reference evidence="9" key="1">
    <citation type="journal article" date="2013" name="Science">
        <title>Gene transfer from bacteria and archaea facilitated evolution of an extremophilic eukaryote.</title>
        <authorList>
            <person name="Schonknecht G."/>
            <person name="Chen W.H."/>
            <person name="Ternes C.M."/>
            <person name="Barbier G.G."/>
            <person name="Shrestha R.P."/>
            <person name="Stanke M."/>
            <person name="Brautigam A."/>
            <person name="Baker B.J."/>
            <person name="Banfield J.F."/>
            <person name="Garavito R.M."/>
            <person name="Carr K."/>
            <person name="Wilkerson C."/>
            <person name="Rensing S.A."/>
            <person name="Gagneul D."/>
            <person name="Dickenson N.E."/>
            <person name="Oesterhelt C."/>
            <person name="Lercher M.J."/>
            <person name="Weber A.P."/>
        </authorList>
    </citation>
    <scope>NUCLEOTIDE SEQUENCE [LARGE SCALE GENOMIC DNA]</scope>
    <source>
        <strain evidence="9">074W</strain>
    </source>
</reference>
<dbReference type="Gene3D" id="2.170.120.12">
    <property type="entry name" value="DNA-directed RNA polymerase, insert domain"/>
    <property type="match status" value="1"/>
</dbReference>
<dbReference type="OrthoDB" id="270173at2759"/>
<evidence type="ECO:0000256" key="3">
    <source>
        <dbReference type="ARBA" id="ARBA00023163"/>
    </source>
</evidence>
<evidence type="ECO:0000256" key="6">
    <source>
        <dbReference type="ARBA" id="ARBA00072506"/>
    </source>
</evidence>
<dbReference type="EMBL" id="KB454520">
    <property type="protein sequence ID" value="EME28398.1"/>
    <property type="molecule type" value="Genomic_DNA"/>
</dbReference>
<evidence type="ECO:0000256" key="2">
    <source>
        <dbReference type="ARBA" id="ARBA00022478"/>
    </source>
</evidence>
<dbReference type="STRING" id="130081.M2XXQ9"/>
<dbReference type="eggNOG" id="KOG1522">
    <property type="taxonomic scope" value="Eukaryota"/>
</dbReference>
<evidence type="ECO:0000313" key="9">
    <source>
        <dbReference type="Proteomes" id="UP000030680"/>
    </source>
</evidence>
<dbReference type="InterPro" id="IPR011263">
    <property type="entry name" value="DNA-dir_RNA_pol_RpoA/D/Rpb3"/>
</dbReference>
<dbReference type="GeneID" id="17087237"/>
<dbReference type="Gramene" id="EME28398">
    <property type="protein sequence ID" value="EME28398"/>
    <property type="gene ID" value="Gasu_40940"/>
</dbReference>
<accession>M2XXQ9</accession>
<dbReference type="KEGG" id="gsl:Gasu_40940"/>